<protein>
    <submittedName>
        <fullName evidence="5">Helix-turn-helix transcriptional regulator</fullName>
    </submittedName>
</protein>
<dbReference type="InterPro" id="IPR018060">
    <property type="entry name" value="HTH_AraC"/>
</dbReference>
<sequence>MINPKQTMQISYENEQLYPTQVPAVFADNQLYRFYEQSAVLHSHASCVHWFDFETNRAHKLSVHYPDPLYKLVLCIAGNARSVPGMAREYCFSTGQALFYKTEEEPYTSLLAANTAFKVIHIHLSEWHIGMLQNELPVLFEKPVGAMALSSECAAAFLQLKTISKENPGLLRLFEEKLITDQFFNLASQILPRSREKDILQEAIWHMHQSSRYLTISELAHRCGTNSFRIKQLFREELRSSVFQYQSDLQMARAARLLLDTALPVAQVSLQCGYESAAAFSNAFTKKYGMRPLAFKNARLRK</sequence>
<evidence type="ECO:0000256" key="2">
    <source>
        <dbReference type="ARBA" id="ARBA00023125"/>
    </source>
</evidence>
<dbReference type="PANTHER" id="PTHR43280">
    <property type="entry name" value="ARAC-FAMILY TRANSCRIPTIONAL REGULATOR"/>
    <property type="match status" value="1"/>
</dbReference>
<comment type="caution">
    <text evidence="5">The sequence shown here is derived from an EMBL/GenBank/DDBJ whole genome shotgun (WGS) entry which is preliminary data.</text>
</comment>
<name>A0A5M8QWX1_9BACT</name>
<dbReference type="OrthoDB" id="799767at2"/>
<dbReference type="EMBL" id="VBSN01000038">
    <property type="protein sequence ID" value="KAA6439324.1"/>
    <property type="molecule type" value="Genomic_DNA"/>
</dbReference>
<evidence type="ECO:0000256" key="1">
    <source>
        <dbReference type="ARBA" id="ARBA00023015"/>
    </source>
</evidence>
<dbReference type="RefSeq" id="WP_139012574.1">
    <property type="nucleotide sequence ID" value="NZ_VBSN01000038.1"/>
</dbReference>
<organism evidence="5 6">
    <name type="scientific">Dyadobacter flavalbus</name>
    <dbReference type="NCBI Taxonomy" id="2579942"/>
    <lineage>
        <taxon>Bacteria</taxon>
        <taxon>Pseudomonadati</taxon>
        <taxon>Bacteroidota</taxon>
        <taxon>Cytophagia</taxon>
        <taxon>Cytophagales</taxon>
        <taxon>Spirosomataceae</taxon>
        <taxon>Dyadobacter</taxon>
    </lineage>
</organism>
<dbReference type="SUPFAM" id="SSF46689">
    <property type="entry name" value="Homeodomain-like"/>
    <property type="match status" value="1"/>
</dbReference>
<evidence type="ECO:0000259" key="4">
    <source>
        <dbReference type="PROSITE" id="PS01124"/>
    </source>
</evidence>
<keyword evidence="6" id="KW-1185">Reference proteome</keyword>
<keyword evidence="1" id="KW-0805">Transcription regulation</keyword>
<proteinExistence type="predicted"/>
<gene>
    <name evidence="5" type="ORF">FEM33_13735</name>
</gene>
<evidence type="ECO:0000256" key="3">
    <source>
        <dbReference type="ARBA" id="ARBA00023163"/>
    </source>
</evidence>
<dbReference type="GO" id="GO:0003700">
    <property type="term" value="F:DNA-binding transcription factor activity"/>
    <property type="evidence" value="ECO:0007669"/>
    <property type="project" value="InterPro"/>
</dbReference>
<dbReference type="Pfam" id="PF12833">
    <property type="entry name" value="HTH_18"/>
    <property type="match status" value="1"/>
</dbReference>
<dbReference type="InterPro" id="IPR009057">
    <property type="entry name" value="Homeodomain-like_sf"/>
</dbReference>
<dbReference type="PANTHER" id="PTHR43280:SF2">
    <property type="entry name" value="HTH-TYPE TRANSCRIPTIONAL REGULATOR EXSA"/>
    <property type="match status" value="1"/>
</dbReference>
<dbReference type="Proteomes" id="UP000323994">
    <property type="component" value="Unassembled WGS sequence"/>
</dbReference>
<reference evidence="5 6" key="1">
    <citation type="submission" date="2019-05" db="EMBL/GenBank/DDBJ databases">
        <authorList>
            <person name="Qu J.-H."/>
        </authorList>
    </citation>
    <scope>NUCLEOTIDE SEQUENCE [LARGE SCALE GENOMIC DNA]</scope>
    <source>
        <strain evidence="5 6">NS28</strain>
    </source>
</reference>
<accession>A0A5M8QWX1</accession>
<dbReference type="GO" id="GO:0043565">
    <property type="term" value="F:sequence-specific DNA binding"/>
    <property type="evidence" value="ECO:0007669"/>
    <property type="project" value="InterPro"/>
</dbReference>
<feature type="domain" description="HTH araC/xylS-type" evidence="4">
    <location>
        <begin position="197"/>
        <end position="298"/>
    </location>
</feature>
<dbReference type="SMART" id="SM00342">
    <property type="entry name" value="HTH_ARAC"/>
    <property type="match status" value="1"/>
</dbReference>
<evidence type="ECO:0000313" key="5">
    <source>
        <dbReference type="EMBL" id="KAA6439324.1"/>
    </source>
</evidence>
<dbReference type="PROSITE" id="PS01124">
    <property type="entry name" value="HTH_ARAC_FAMILY_2"/>
    <property type="match status" value="1"/>
</dbReference>
<dbReference type="Gene3D" id="1.10.10.60">
    <property type="entry name" value="Homeodomain-like"/>
    <property type="match status" value="2"/>
</dbReference>
<keyword evidence="2" id="KW-0238">DNA-binding</keyword>
<keyword evidence="3" id="KW-0804">Transcription</keyword>
<evidence type="ECO:0000313" key="6">
    <source>
        <dbReference type="Proteomes" id="UP000323994"/>
    </source>
</evidence>
<dbReference type="AlphaFoldDB" id="A0A5M8QWX1"/>